<name>A0ACC0A8B5_CATRO</name>
<dbReference type="Proteomes" id="UP001060085">
    <property type="component" value="Linkage Group LG06"/>
</dbReference>
<comment type="caution">
    <text evidence="1">The sequence shown here is derived from an EMBL/GenBank/DDBJ whole genome shotgun (WGS) entry which is preliminary data.</text>
</comment>
<protein>
    <submittedName>
        <fullName evidence="1">Uncharacterized protein</fullName>
    </submittedName>
</protein>
<dbReference type="EMBL" id="CM044706">
    <property type="protein sequence ID" value="KAI5657130.1"/>
    <property type="molecule type" value="Genomic_DNA"/>
</dbReference>
<organism evidence="1 2">
    <name type="scientific">Catharanthus roseus</name>
    <name type="common">Madagascar periwinkle</name>
    <name type="synonym">Vinca rosea</name>
    <dbReference type="NCBI Taxonomy" id="4058"/>
    <lineage>
        <taxon>Eukaryota</taxon>
        <taxon>Viridiplantae</taxon>
        <taxon>Streptophyta</taxon>
        <taxon>Embryophyta</taxon>
        <taxon>Tracheophyta</taxon>
        <taxon>Spermatophyta</taxon>
        <taxon>Magnoliopsida</taxon>
        <taxon>eudicotyledons</taxon>
        <taxon>Gunneridae</taxon>
        <taxon>Pentapetalae</taxon>
        <taxon>asterids</taxon>
        <taxon>lamiids</taxon>
        <taxon>Gentianales</taxon>
        <taxon>Apocynaceae</taxon>
        <taxon>Rauvolfioideae</taxon>
        <taxon>Vinceae</taxon>
        <taxon>Catharanthinae</taxon>
        <taxon>Catharanthus</taxon>
    </lineage>
</organism>
<reference evidence="2" key="1">
    <citation type="journal article" date="2023" name="Nat. Plants">
        <title>Single-cell RNA sequencing provides a high-resolution roadmap for understanding the multicellular compartmentation of specialized metabolism.</title>
        <authorList>
            <person name="Sun S."/>
            <person name="Shen X."/>
            <person name="Li Y."/>
            <person name="Li Y."/>
            <person name="Wang S."/>
            <person name="Li R."/>
            <person name="Zhang H."/>
            <person name="Shen G."/>
            <person name="Guo B."/>
            <person name="Wei J."/>
            <person name="Xu J."/>
            <person name="St-Pierre B."/>
            <person name="Chen S."/>
            <person name="Sun C."/>
        </authorList>
    </citation>
    <scope>NUCLEOTIDE SEQUENCE [LARGE SCALE GENOMIC DNA]</scope>
</reference>
<sequence length="741" mass="80458">MGFPEIVDFARNFAVMVRIQGPDPKGLKMRKHAFHHYNSGKTTLSASGMLFPGFPPSASRAKQIGSQDSAPFLRDSVLVLTVASVIEPFLSQQHRENISQDKPKMIPGVQIDVLVEEVNAGRNKGKSSSWLPAEILTIVDIPMSSTAIQSLIEASPGSLDHGWEVGWSLASASSGTHSLTDAAQSLVEQSPFQNAGQEMGLELSNLNTLSKSTTRIVLLRVASKLFQDLPELNTFPPSRKGDLLLAMGSPFGILSPVHFFNSIAVGSITNSYPPSSSSKSLLMADIRCLPGMEGSPVFGEHAQLIGILIRPLRQRNSGTEVQLVIPWDAIASTCHSLLLQEEPSFRWKEIFYNREKSNTVAKNVDRSINHIHDSVILRSSPVEKATASICLITIDDGAWASGVLLNKQGLVLTNAHLLEPWRFGKAAAAGEMQAKLATIPSNGSVFQRDAKSNDSSIQDFRPTGLKHKVFSASDGCKASRFNLMKHLGQRSIRVRLDCTDPWLWTDARVVYVSKGPLDVALLQLEFVPDQLFPINVELTCPTPGSKAYVIGHGLFGPRCDFLPSACLGVISKVVDENSGFHHESSPQEGKFPAMLETTAAVHPGGSGGAVVDLDGNMVGLVTSNARHGGGTVIPHLNFSIPCAALEPIFNFSKDMQALKVLEELDRPNEHLSAIWALMPPLTPKPGPSLPQLPRFELGDSEKDVKGCRFAKFMAERDDLLRKATEVGDAENLPNKFIQSKL</sequence>
<evidence type="ECO:0000313" key="2">
    <source>
        <dbReference type="Proteomes" id="UP001060085"/>
    </source>
</evidence>
<keyword evidence="2" id="KW-1185">Reference proteome</keyword>
<proteinExistence type="predicted"/>
<accession>A0ACC0A8B5</accession>
<gene>
    <name evidence="1" type="ORF">M9H77_25923</name>
</gene>
<evidence type="ECO:0000313" key="1">
    <source>
        <dbReference type="EMBL" id="KAI5657130.1"/>
    </source>
</evidence>